<gene>
    <name evidence="2" type="ORF">Poly21_22720</name>
</gene>
<protein>
    <submittedName>
        <fullName evidence="2">Uncharacterized protein</fullName>
    </submittedName>
</protein>
<dbReference type="EMBL" id="SJPU01000002">
    <property type="protein sequence ID" value="TWU15080.1"/>
    <property type="molecule type" value="Genomic_DNA"/>
</dbReference>
<evidence type="ECO:0000313" key="3">
    <source>
        <dbReference type="Proteomes" id="UP000319908"/>
    </source>
</evidence>
<dbReference type="Proteomes" id="UP000319908">
    <property type="component" value="Unassembled WGS sequence"/>
</dbReference>
<reference evidence="2 3" key="1">
    <citation type="journal article" date="2020" name="Antonie Van Leeuwenhoek">
        <title>Rhodopirellula heiligendammensis sp. nov., Rhodopirellula pilleata sp. nov., and Rhodopirellula solitaria sp. nov. isolated from natural or artificial marine surfaces in Northern Germany and California, USA, and emended description of the genus Rhodopirellula.</title>
        <authorList>
            <person name="Kallscheuer N."/>
            <person name="Wiegand S."/>
            <person name="Jogler M."/>
            <person name="Boedeker C."/>
            <person name="Peeters S.H."/>
            <person name="Rast P."/>
            <person name="Heuer A."/>
            <person name="Jetten M.S.M."/>
            <person name="Rohde M."/>
            <person name="Jogler C."/>
        </authorList>
    </citation>
    <scope>NUCLEOTIDE SEQUENCE [LARGE SCALE GENOMIC DNA]</scope>
    <source>
        <strain evidence="2 3">Poly21</strain>
    </source>
</reference>
<comment type="caution">
    <text evidence="2">The sequence shown here is derived from an EMBL/GenBank/DDBJ whole genome shotgun (WGS) entry which is preliminary data.</text>
</comment>
<evidence type="ECO:0000256" key="1">
    <source>
        <dbReference type="SAM" id="MobiDB-lite"/>
    </source>
</evidence>
<accession>A0A5C6BS68</accession>
<evidence type="ECO:0000313" key="2">
    <source>
        <dbReference type="EMBL" id="TWU15080.1"/>
    </source>
</evidence>
<proteinExistence type="predicted"/>
<sequence>MTRRRGYRKLFVFSAVLAVIWLIALPWLTALPHTRRYLERLDAEGIDPAAMYYTELPPHLFADALQPKQHPSPDTRKSNATGLP</sequence>
<dbReference type="RefSeq" id="WP_146407038.1">
    <property type="nucleotide sequence ID" value="NZ_SJPU01000002.1"/>
</dbReference>
<name>A0A5C6BS68_9BACT</name>
<dbReference type="AlphaFoldDB" id="A0A5C6BS68"/>
<organism evidence="2 3">
    <name type="scientific">Allorhodopirellula heiligendammensis</name>
    <dbReference type="NCBI Taxonomy" id="2714739"/>
    <lineage>
        <taxon>Bacteria</taxon>
        <taxon>Pseudomonadati</taxon>
        <taxon>Planctomycetota</taxon>
        <taxon>Planctomycetia</taxon>
        <taxon>Pirellulales</taxon>
        <taxon>Pirellulaceae</taxon>
        <taxon>Allorhodopirellula</taxon>
    </lineage>
</organism>
<feature type="region of interest" description="Disordered" evidence="1">
    <location>
        <begin position="64"/>
        <end position="84"/>
    </location>
</feature>
<dbReference type="OrthoDB" id="284920at2"/>
<keyword evidence="3" id="KW-1185">Reference proteome</keyword>